<protein>
    <submittedName>
        <fullName evidence="6">Uncharacterized protein</fullName>
    </submittedName>
</protein>
<dbReference type="InterPro" id="IPR050808">
    <property type="entry name" value="Phage_Integrase"/>
</dbReference>
<evidence type="ECO:0000256" key="3">
    <source>
        <dbReference type="ARBA" id="ARBA00023125"/>
    </source>
</evidence>
<feature type="domain" description="Phage integrase central" evidence="5">
    <location>
        <begin position="115"/>
        <end position="176"/>
    </location>
</feature>
<evidence type="ECO:0000259" key="5">
    <source>
        <dbReference type="Pfam" id="PF22022"/>
    </source>
</evidence>
<reference evidence="6 7" key="1">
    <citation type="submission" date="2016-03" db="EMBL/GenBank/DDBJ databases">
        <authorList>
            <person name="Ploux O."/>
        </authorList>
    </citation>
    <scope>NUCLEOTIDE SEQUENCE [LARGE SCALE GENOMIC DNA]</scope>
    <source>
        <strain evidence="6 7">R-45370</strain>
    </source>
</reference>
<dbReference type="AlphaFoldDB" id="A0A177NK23"/>
<dbReference type="InterPro" id="IPR025166">
    <property type="entry name" value="Integrase_DNA_bind_dom"/>
</dbReference>
<gene>
    <name evidence="6" type="ORF">A1359_05625</name>
</gene>
<dbReference type="PANTHER" id="PTHR30629:SF2">
    <property type="entry name" value="PROPHAGE INTEGRASE INTS-RELATED"/>
    <property type="match status" value="1"/>
</dbReference>
<accession>A0A177NK23</accession>
<evidence type="ECO:0000313" key="6">
    <source>
        <dbReference type="EMBL" id="OAI17763.1"/>
    </source>
</evidence>
<dbReference type="RefSeq" id="WP_066979729.1">
    <property type="nucleotide sequence ID" value="NZ_LUUI01000086.1"/>
</dbReference>
<organism evidence="6 7">
    <name type="scientific">Methylomonas lenta</name>
    <dbReference type="NCBI Taxonomy" id="980561"/>
    <lineage>
        <taxon>Bacteria</taxon>
        <taxon>Pseudomonadati</taxon>
        <taxon>Pseudomonadota</taxon>
        <taxon>Gammaproteobacteria</taxon>
        <taxon>Methylococcales</taxon>
        <taxon>Methylococcaceae</taxon>
        <taxon>Methylomonas</taxon>
    </lineage>
</organism>
<comment type="similarity">
    <text evidence="1">Belongs to the 'phage' integrase family.</text>
</comment>
<keyword evidence="7" id="KW-1185">Reference proteome</keyword>
<dbReference type="EMBL" id="LUUI01000086">
    <property type="protein sequence ID" value="OAI17763.1"/>
    <property type="molecule type" value="Genomic_DNA"/>
</dbReference>
<name>A0A177NK23_9GAMM</name>
<dbReference type="Proteomes" id="UP000078476">
    <property type="component" value="Unassembled WGS sequence"/>
</dbReference>
<dbReference type="Gene3D" id="3.30.160.390">
    <property type="entry name" value="Integrase, DNA-binding domain"/>
    <property type="match status" value="1"/>
</dbReference>
<evidence type="ECO:0000256" key="2">
    <source>
        <dbReference type="ARBA" id="ARBA00022908"/>
    </source>
</evidence>
<dbReference type="GO" id="GO:0003677">
    <property type="term" value="F:DNA binding"/>
    <property type="evidence" value="ECO:0007669"/>
    <property type="project" value="UniProtKB-KW"/>
</dbReference>
<dbReference type="InterPro" id="IPR011010">
    <property type="entry name" value="DNA_brk_join_enz"/>
</dbReference>
<evidence type="ECO:0000313" key="7">
    <source>
        <dbReference type="Proteomes" id="UP000078476"/>
    </source>
</evidence>
<evidence type="ECO:0000256" key="1">
    <source>
        <dbReference type="ARBA" id="ARBA00008857"/>
    </source>
</evidence>
<dbReference type="SUPFAM" id="SSF56349">
    <property type="entry name" value="DNA breaking-rejoining enzymes"/>
    <property type="match status" value="1"/>
</dbReference>
<dbReference type="OrthoDB" id="9795573at2"/>
<dbReference type="STRING" id="980561.A1359_05625"/>
<dbReference type="InterPro" id="IPR053876">
    <property type="entry name" value="Phage_int_M"/>
</dbReference>
<keyword evidence="3" id="KW-0238">DNA-binding</keyword>
<proteinExistence type="inferred from homology"/>
<dbReference type="Pfam" id="PF13356">
    <property type="entry name" value="Arm-DNA-bind_3"/>
    <property type="match status" value="1"/>
</dbReference>
<dbReference type="PANTHER" id="PTHR30629">
    <property type="entry name" value="PROPHAGE INTEGRASE"/>
    <property type="match status" value="1"/>
</dbReference>
<comment type="caution">
    <text evidence="6">The sequence shown here is derived from an EMBL/GenBank/DDBJ whole genome shotgun (WGS) entry which is preliminary data.</text>
</comment>
<dbReference type="Pfam" id="PF22022">
    <property type="entry name" value="Phage_int_M"/>
    <property type="match status" value="1"/>
</dbReference>
<sequence length="186" mass="21434">MAKELLSDVTIRTTKPASKDVRLFDGNGLYLLIKPNDSRWWRVDYSINSKRKTLSLGTYPVTSLPDARKKAFELKKQVAEGVDPSINRKASEEQDAKVLEEKERILNGQPPIDFFRYIAEEWYNKKMQQMADSYKGRLYSRLERDIFPYIGNQPISDITAQELLTVIQQIESRVSTNAQIFPDEAG</sequence>
<dbReference type="InterPro" id="IPR038488">
    <property type="entry name" value="Integrase_DNA-bd_sf"/>
</dbReference>
<evidence type="ECO:0000259" key="4">
    <source>
        <dbReference type="Pfam" id="PF13356"/>
    </source>
</evidence>
<dbReference type="GO" id="GO:0015074">
    <property type="term" value="P:DNA integration"/>
    <property type="evidence" value="ECO:0007669"/>
    <property type="project" value="UniProtKB-KW"/>
</dbReference>
<feature type="domain" description="Integrase DNA-binding" evidence="4">
    <location>
        <begin position="6"/>
        <end position="90"/>
    </location>
</feature>
<keyword evidence="2" id="KW-0229">DNA integration</keyword>
<dbReference type="Gene3D" id="1.10.150.130">
    <property type="match status" value="1"/>
</dbReference>
<dbReference type="InterPro" id="IPR010998">
    <property type="entry name" value="Integrase_recombinase_N"/>
</dbReference>